<dbReference type="Pfam" id="PF22922">
    <property type="entry name" value="GAF_NLP"/>
    <property type="match status" value="2"/>
</dbReference>
<feature type="compositionally biased region" description="Basic and acidic residues" evidence="1">
    <location>
        <begin position="537"/>
        <end position="546"/>
    </location>
</feature>
<accession>A0AAD5D2E8</accession>
<sequence length="644" mass="72612">ISLEQPTVQLSGESRYLTPLWVSEYEEPPDEPPQSGSIQSITSCFELQAESLYSYHQELTNKIRSALKLLTFREQHVLVQFWSPRDVGKHKLLTTIDQPFGLGAASEELCSYRRDSEHKAFLVDMDHEEDVSPPARVFRRGLPEWTSDLTNYKMEDFPQQHYAIRCNLHGYLALPVFDSTTGLCVGVLEILTSFKYISYAFEVQQVHKALKTENLTSPQVFDWPASNVLIGRRQNELDKIFSILKDVCDIHGLPLAQAWTVSSAVNYVSKNNGIEKTCCSFDTKCVGKVCMSTAALPFHVRDLGMWHFRKACREQHLDASHGFVGKALLARGSCYCRDVTELSEEEYPLVQYARMSRLTSCFTIFLHSVEGDGDDGEYVLEFFLRFYNNDSKHVLNLVQTLRHNVEATSGFELGEISPVEVTEPPKDVSHLSSSPKPHTIRISSTTTANPLTIETESFSASVAKTEPANVPSQQECIITDKVSMQKMKQSRRRKIDSLTVEAVEQHVGKPLVSTYILKRFCREHGIFSLPVPKRSKRSDFGSEKHLQQSSTRSGGHILDTGLLMVKASFKDDMIKFPFLVSSGLVELEKQVAERVDVKGQRLILKYEDEDKDLVLVTCDADLESLAGNSRNTTIKLLVHLADDG</sequence>
<dbReference type="InterPro" id="IPR045012">
    <property type="entry name" value="NLP"/>
</dbReference>
<evidence type="ECO:0000313" key="3">
    <source>
        <dbReference type="EMBL" id="KAI7752658.1"/>
    </source>
</evidence>
<evidence type="ECO:0000313" key="4">
    <source>
        <dbReference type="Proteomes" id="UP001206925"/>
    </source>
</evidence>
<reference evidence="3" key="1">
    <citation type="submission" date="2022-06" db="EMBL/GenBank/DDBJ databases">
        <title>Uncovering the hologenomic basis of an extraordinary plant invasion.</title>
        <authorList>
            <person name="Bieker V.C."/>
            <person name="Martin M.D."/>
            <person name="Gilbert T."/>
            <person name="Hodgins K."/>
            <person name="Battlay P."/>
            <person name="Petersen B."/>
            <person name="Wilson J."/>
        </authorList>
    </citation>
    <scope>NUCLEOTIDE SEQUENCE</scope>
    <source>
        <strain evidence="3">AA19_3_7</strain>
        <tissue evidence="3">Leaf</tissue>
    </source>
</reference>
<dbReference type="InterPro" id="IPR053793">
    <property type="entry name" value="PB1-like"/>
</dbReference>
<organism evidence="3 4">
    <name type="scientific">Ambrosia artemisiifolia</name>
    <name type="common">Common ragweed</name>
    <dbReference type="NCBI Taxonomy" id="4212"/>
    <lineage>
        <taxon>Eukaryota</taxon>
        <taxon>Viridiplantae</taxon>
        <taxon>Streptophyta</taxon>
        <taxon>Embryophyta</taxon>
        <taxon>Tracheophyta</taxon>
        <taxon>Spermatophyta</taxon>
        <taxon>Magnoliopsida</taxon>
        <taxon>eudicotyledons</taxon>
        <taxon>Gunneridae</taxon>
        <taxon>Pentapetalae</taxon>
        <taxon>asterids</taxon>
        <taxon>campanulids</taxon>
        <taxon>Asterales</taxon>
        <taxon>Asteraceae</taxon>
        <taxon>Asteroideae</taxon>
        <taxon>Heliantheae alliance</taxon>
        <taxon>Heliantheae</taxon>
        <taxon>Ambrosia</taxon>
    </lineage>
</organism>
<dbReference type="AlphaFoldDB" id="A0AAD5D2E8"/>
<dbReference type="SUPFAM" id="SSF54277">
    <property type="entry name" value="CAD &amp; PB1 domains"/>
    <property type="match status" value="1"/>
</dbReference>
<name>A0AAD5D2E8_AMBAR</name>
<dbReference type="Pfam" id="PF00564">
    <property type="entry name" value="PB1"/>
    <property type="match status" value="1"/>
</dbReference>
<feature type="region of interest" description="Disordered" evidence="1">
    <location>
        <begin position="534"/>
        <end position="553"/>
    </location>
</feature>
<keyword evidence="4" id="KW-1185">Reference proteome</keyword>
<dbReference type="PANTHER" id="PTHR32002:SF35">
    <property type="entry name" value="PROTEIN NLP6"/>
    <property type="match status" value="1"/>
</dbReference>
<evidence type="ECO:0000259" key="2">
    <source>
        <dbReference type="PROSITE" id="PS51745"/>
    </source>
</evidence>
<dbReference type="InterPro" id="IPR055081">
    <property type="entry name" value="NLP1-9_GAF"/>
</dbReference>
<dbReference type="Proteomes" id="UP001206925">
    <property type="component" value="Unassembled WGS sequence"/>
</dbReference>
<comment type="caution">
    <text evidence="3">The sequence shown here is derived from an EMBL/GenBank/DDBJ whole genome shotgun (WGS) entry which is preliminary data.</text>
</comment>
<dbReference type="Gene3D" id="3.10.20.90">
    <property type="entry name" value="Phosphatidylinositol 3-kinase Catalytic Subunit, Chain A, domain 1"/>
    <property type="match status" value="1"/>
</dbReference>
<dbReference type="SMART" id="SM00666">
    <property type="entry name" value="PB1"/>
    <property type="match status" value="1"/>
</dbReference>
<feature type="non-terminal residue" evidence="3">
    <location>
        <position position="1"/>
    </location>
</feature>
<dbReference type="InterPro" id="IPR000270">
    <property type="entry name" value="PB1_dom"/>
</dbReference>
<dbReference type="PANTHER" id="PTHR32002">
    <property type="entry name" value="PROTEIN NLP8"/>
    <property type="match status" value="1"/>
</dbReference>
<dbReference type="EMBL" id="JAMZMK010005643">
    <property type="protein sequence ID" value="KAI7752658.1"/>
    <property type="molecule type" value="Genomic_DNA"/>
</dbReference>
<proteinExistence type="predicted"/>
<feature type="domain" description="PB1" evidence="2">
    <location>
        <begin position="562"/>
        <end position="641"/>
    </location>
</feature>
<dbReference type="PROSITE" id="PS51745">
    <property type="entry name" value="PB1"/>
    <property type="match status" value="1"/>
</dbReference>
<protein>
    <recommendedName>
        <fullName evidence="2">PB1 domain-containing protein</fullName>
    </recommendedName>
</protein>
<gene>
    <name evidence="3" type="ORF">M8C21_004170</name>
</gene>
<dbReference type="GO" id="GO:0003700">
    <property type="term" value="F:DNA-binding transcription factor activity"/>
    <property type="evidence" value="ECO:0007669"/>
    <property type="project" value="InterPro"/>
</dbReference>
<evidence type="ECO:0000256" key="1">
    <source>
        <dbReference type="SAM" id="MobiDB-lite"/>
    </source>
</evidence>